<dbReference type="InterPro" id="IPR052732">
    <property type="entry name" value="Cell-binding_unc_protein"/>
</dbReference>
<dbReference type="Gene3D" id="3.40.50.300">
    <property type="entry name" value="P-loop containing nucleotide triphosphate hydrolases"/>
    <property type="match status" value="1"/>
</dbReference>
<keyword evidence="2" id="KW-1185">Reference proteome</keyword>
<dbReference type="RefSeq" id="WP_308356671.1">
    <property type="nucleotide sequence ID" value="NZ_CP129970.2"/>
</dbReference>
<dbReference type="PANTHER" id="PTHR43883:SF1">
    <property type="entry name" value="GLUCONOKINASE"/>
    <property type="match status" value="1"/>
</dbReference>
<gene>
    <name evidence="1" type="ORF">QYS48_33540</name>
</gene>
<organism evidence="1 2">
    <name type="scientific">Marivirga arenosa</name>
    <dbReference type="NCBI Taxonomy" id="3059076"/>
    <lineage>
        <taxon>Bacteria</taxon>
        <taxon>Pseudomonadati</taxon>
        <taxon>Bacteroidota</taxon>
        <taxon>Cytophagia</taxon>
        <taxon>Cytophagales</taxon>
        <taxon>Marivirgaceae</taxon>
        <taxon>Marivirga</taxon>
    </lineage>
</organism>
<evidence type="ECO:0000313" key="1">
    <source>
        <dbReference type="EMBL" id="WMN06742.1"/>
    </source>
</evidence>
<dbReference type="InterPro" id="IPR027417">
    <property type="entry name" value="P-loop_NTPase"/>
</dbReference>
<protein>
    <submittedName>
        <fullName evidence="1">AAA family ATPase</fullName>
    </submittedName>
</protein>
<proteinExistence type="predicted"/>
<dbReference type="AlphaFoldDB" id="A0AA51R6K6"/>
<sequence length="165" mass="19594">MIIIVFGLPGVGKSFFAKTLAQKLKAKYLNTDIIRNEKYEHFDYNEHNKTDVYKHLINEMYNYAHCKKDLVLDGTFYKKRIREAFLKLSNDLNIKLNWIEITADEDVVKGRLSEKREHSEADYNVYLKIKEDFEPINTHEYLSLKSTNFNMDDMIKKAIDFINDK</sequence>
<dbReference type="Pfam" id="PF13671">
    <property type="entry name" value="AAA_33"/>
    <property type="match status" value="1"/>
</dbReference>
<reference evidence="1" key="1">
    <citation type="submission" date="2023-08" db="EMBL/GenBank/DDBJ databases">
        <title>Comparative genomics and taxonomic characterization of three novel marine species of genus Marivirga.</title>
        <authorList>
            <person name="Muhammad N."/>
            <person name="Kim S.-G."/>
        </authorList>
    </citation>
    <scope>NUCLEOTIDE SEQUENCE [LARGE SCALE GENOMIC DNA]</scope>
    <source>
        <strain evidence="1">ABR2-2</strain>
    </source>
</reference>
<dbReference type="EMBL" id="CP129970">
    <property type="protein sequence ID" value="WMN06742.1"/>
    <property type="molecule type" value="Genomic_DNA"/>
</dbReference>
<name>A0AA51R6K6_9BACT</name>
<dbReference type="SUPFAM" id="SSF52540">
    <property type="entry name" value="P-loop containing nucleoside triphosphate hydrolases"/>
    <property type="match status" value="1"/>
</dbReference>
<evidence type="ECO:0000313" key="2">
    <source>
        <dbReference type="Proteomes" id="UP001244443"/>
    </source>
</evidence>
<dbReference type="Proteomes" id="UP001244443">
    <property type="component" value="Chromosome"/>
</dbReference>
<dbReference type="PANTHER" id="PTHR43883">
    <property type="entry name" value="SLR0207 PROTEIN"/>
    <property type="match status" value="1"/>
</dbReference>
<accession>A0AA51R6K6</accession>